<proteinExistence type="predicted"/>
<evidence type="ECO:0000313" key="2">
    <source>
        <dbReference type="Proteomes" id="UP000295254"/>
    </source>
</evidence>
<accession>A0A4R4JR37</accession>
<dbReference type="Proteomes" id="UP000295254">
    <property type="component" value="Unassembled WGS sequence"/>
</dbReference>
<protein>
    <submittedName>
        <fullName evidence="1">Uncharacterized protein</fullName>
    </submittedName>
</protein>
<dbReference type="EMBL" id="RRZK01000035">
    <property type="protein sequence ID" value="TDB57007.1"/>
    <property type="molecule type" value="Genomic_DNA"/>
</dbReference>
<reference evidence="2" key="1">
    <citation type="journal article" date="2019" name="bioRxiv">
        <title>Bacterially produced spermidine induces plant systemic susceptibility to pathogens.</title>
        <authorList>
            <person name="Melnyk R.A."/>
            <person name="Beskrovnaya P.A."/>
            <person name="Liu Z."/>
            <person name="Song Y."/>
            <person name="Haney C.H."/>
        </authorList>
    </citation>
    <scope>NUCLEOTIDE SEQUENCE [LARGE SCALE GENOMIC DNA]</scope>
    <source>
        <strain evidence="2">Dha-51</strain>
    </source>
</reference>
<comment type="caution">
    <text evidence="1">The sequence shown here is derived from an EMBL/GenBank/DDBJ whole genome shotgun (WGS) entry which is preliminary data.</text>
</comment>
<organism evidence="1 2">
    <name type="scientific">Pseudomonas vancouverensis</name>
    <dbReference type="NCBI Taxonomy" id="95300"/>
    <lineage>
        <taxon>Bacteria</taxon>
        <taxon>Pseudomonadati</taxon>
        <taxon>Pseudomonadota</taxon>
        <taxon>Gammaproteobacteria</taxon>
        <taxon>Pseudomonadales</taxon>
        <taxon>Pseudomonadaceae</taxon>
        <taxon>Pseudomonas</taxon>
    </lineage>
</organism>
<gene>
    <name evidence="1" type="ORF">EIY72_27115</name>
</gene>
<name>A0A4R4JR37_PSEVA</name>
<sequence length="59" mass="6104">MGRLQNVYGSVHGDLLRLVSYGCCRGASEAAIAGKPAIAACTHTADFTTEGCARIAHNP</sequence>
<dbReference type="AlphaFoldDB" id="A0A4R4JR37"/>
<keyword evidence="2" id="KW-1185">Reference proteome</keyword>
<evidence type="ECO:0000313" key="1">
    <source>
        <dbReference type="EMBL" id="TDB57007.1"/>
    </source>
</evidence>